<reference evidence="5 6" key="1">
    <citation type="submission" date="2018-05" db="EMBL/GenBank/DDBJ databases">
        <title>Genome sequencing and assembly of the regulated plant pathogen Lachnellula willkommii and related sister species for the development of diagnostic species identification markers.</title>
        <authorList>
            <person name="Giroux E."/>
            <person name="Bilodeau G."/>
        </authorList>
    </citation>
    <scope>NUCLEOTIDE SEQUENCE [LARGE SCALE GENOMIC DNA]</scope>
    <source>
        <strain evidence="5 6">CBS 268.59</strain>
    </source>
</reference>
<evidence type="ECO:0000256" key="3">
    <source>
        <dbReference type="PROSITE-ProRule" id="PRU00023"/>
    </source>
</evidence>
<dbReference type="SMART" id="SM00248">
    <property type="entry name" value="ANK"/>
    <property type="match status" value="4"/>
</dbReference>
<dbReference type="PROSITE" id="PS50297">
    <property type="entry name" value="ANK_REP_REGION"/>
    <property type="match status" value="3"/>
</dbReference>
<keyword evidence="1" id="KW-0677">Repeat</keyword>
<dbReference type="OrthoDB" id="5416972at2759"/>
<feature type="repeat" description="ANK" evidence="3">
    <location>
        <begin position="62"/>
        <end position="94"/>
    </location>
</feature>
<evidence type="ECO:0000256" key="2">
    <source>
        <dbReference type="ARBA" id="ARBA00023043"/>
    </source>
</evidence>
<proteinExistence type="predicted"/>
<dbReference type="EMBL" id="QGMK01000403">
    <property type="protein sequence ID" value="TVY81914.1"/>
    <property type="molecule type" value="Genomic_DNA"/>
</dbReference>
<dbReference type="Pfam" id="PF00023">
    <property type="entry name" value="Ank"/>
    <property type="match status" value="1"/>
</dbReference>
<evidence type="ECO:0000256" key="1">
    <source>
        <dbReference type="ARBA" id="ARBA00022737"/>
    </source>
</evidence>
<dbReference type="AlphaFoldDB" id="A0A8T9CDV3"/>
<dbReference type="InterPro" id="IPR002110">
    <property type="entry name" value="Ankyrin_rpt"/>
</dbReference>
<dbReference type="PANTHER" id="PTHR24198">
    <property type="entry name" value="ANKYRIN REPEAT AND PROTEIN KINASE DOMAIN-CONTAINING PROTEIN"/>
    <property type="match status" value="1"/>
</dbReference>
<dbReference type="Pfam" id="PF12796">
    <property type="entry name" value="Ank_2"/>
    <property type="match status" value="1"/>
</dbReference>
<keyword evidence="5" id="KW-0418">Kinase</keyword>
<dbReference type="Proteomes" id="UP000469558">
    <property type="component" value="Unassembled WGS sequence"/>
</dbReference>
<dbReference type="GO" id="GO:0016301">
    <property type="term" value="F:kinase activity"/>
    <property type="evidence" value="ECO:0007669"/>
    <property type="project" value="UniProtKB-KW"/>
</dbReference>
<keyword evidence="6" id="KW-1185">Reference proteome</keyword>
<feature type="region of interest" description="Disordered" evidence="4">
    <location>
        <begin position="1"/>
        <end position="60"/>
    </location>
</feature>
<keyword evidence="2 3" id="KW-0040">ANK repeat</keyword>
<dbReference type="Gene3D" id="1.25.40.20">
    <property type="entry name" value="Ankyrin repeat-containing domain"/>
    <property type="match status" value="1"/>
</dbReference>
<dbReference type="PROSITE" id="PS50088">
    <property type="entry name" value="ANK_REPEAT"/>
    <property type="match status" value="3"/>
</dbReference>
<feature type="compositionally biased region" description="Polar residues" evidence="4">
    <location>
        <begin position="46"/>
        <end position="57"/>
    </location>
</feature>
<evidence type="ECO:0000313" key="6">
    <source>
        <dbReference type="Proteomes" id="UP000469558"/>
    </source>
</evidence>
<dbReference type="SUPFAM" id="SSF48403">
    <property type="entry name" value="Ankyrin repeat"/>
    <property type="match status" value="1"/>
</dbReference>
<evidence type="ECO:0000256" key="4">
    <source>
        <dbReference type="SAM" id="MobiDB-lite"/>
    </source>
</evidence>
<comment type="caution">
    <text evidence="5">The sequence shown here is derived from an EMBL/GenBank/DDBJ whole genome shotgun (WGS) entry which is preliminary data.</text>
</comment>
<protein>
    <submittedName>
        <fullName evidence="5">Ankyrin repeat and protein kinase domain-containing protein</fullName>
    </submittedName>
</protein>
<keyword evidence="5" id="KW-0808">Transferase</keyword>
<gene>
    <name evidence="5" type="primary">Ankk1</name>
    <name evidence="5" type="ORF">LSUE1_G003717</name>
</gene>
<dbReference type="InterPro" id="IPR036770">
    <property type="entry name" value="Ankyrin_rpt-contain_sf"/>
</dbReference>
<feature type="repeat" description="ANK" evidence="3">
    <location>
        <begin position="168"/>
        <end position="200"/>
    </location>
</feature>
<dbReference type="PANTHER" id="PTHR24198:SF165">
    <property type="entry name" value="ANKYRIN REPEAT-CONTAINING PROTEIN-RELATED"/>
    <property type="match status" value="1"/>
</dbReference>
<accession>A0A8T9CDV3</accession>
<organism evidence="5 6">
    <name type="scientific">Lachnellula suecica</name>
    <dbReference type="NCBI Taxonomy" id="602035"/>
    <lineage>
        <taxon>Eukaryota</taxon>
        <taxon>Fungi</taxon>
        <taxon>Dikarya</taxon>
        <taxon>Ascomycota</taxon>
        <taxon>Pezizomycotina</taxon>
        <taxon>Leotiomycetes</taxon>
        <taxon>Helotiales</taxon>
        <taxon>Lachnaceae</taxon>
        <taxon>Lachnellula</taxon>
    </lineage>
</organism>
<name>A0A8T9CDV3_9HELO</name>
<evidence type="ECO:0000313" key="5">
    <source>
        <dbReference type="EMBL" id="TVY81914.1"/>
    </source>
</evidence>
<feature type="repeat" description="ANK" evidence="3">
    <location>
        <begin position="95"/>
        <end position="127"/>
    </location>
</feature>
<sequence length="215" mass="23374">MENVYPSETDAISTSPSQTRRERSETVESVAGTSGSISGVGRENNCLASDNSPNSSRPGEAGWLSPLHIAAQKGHNGIARVLLQHNTDCNERDSDGLTPLVHAAVGGYEEVVDLLLSRSARICTLDNQGRSVLHWAVVHRREDVLRILLNHCTTNTGERRMLDGYDNEGKTPLHMAIDTGFEAGVQILLDFGANVHFRARKSSTKIGLEEVVDGF</sequence>